<protein>
    <recommendedName>
        <fullName evidence="3">exodeoxyribonuclease III</fullName>
        <ecNumber evidence="3">3.1.11.2</ecNumber>
    </recommendedName>
</protein>
<reference evidence="10 11" key="1">
    <citation type="submission" date="2019-07" db="EMBL/GenBank/DDBJ databases">
        <title>Chromosome genome assembly for large yellow croaker.</title>
        <authorList>
            <person name="Xiao S."/>
        </authorList>
    </citation>
    <scope>NUCLEOTIDE SEQUENCE [LARGE SCALE GENOMIC DNA]</scope>
    <source>
        <strain evidence="10">JMULYC20181020</strain>
        <tissue evidence="10">Muscle</tissue>
    </source>
</reference>
<dbReference type="GO" id="GO:0005737">
    <property type="term" value="C:cytoplasm"/>
    <property type="evidence" value="ECO:0007669"/>
    <property type="project" value="TreeGrafter"/>
</dbReference>
<keyword evidence="11" id="KW-1185">Reference proteome</keyword>
<dbReference type="GO" id="GO:0008311">
    <property type="term" value="F:double-stranded DNA 3'-5' DNA exonuclease activity"/>
    <property type="evidence" value="ECO:0007669"/>
    <property type="project" value="UniProtKB-EC"/>
</dbReference>
<dbReference type="CDD" id="cd06127">
    <property type="entry name" value="DEDDh"/>
    <property type="match status" value="1"/>
</dbReference>
<evidence type="ECO:0000256" key="6">
    <source>
        <dbReference type="ARBA" id="ARBA00022801"/>
    </source>
</evidence>
<gene>
    <name evidence="10" type="ORF">D5F01_LYC05556</name>
</gene>
<evidence type="ECO:0000256" key="2">
    <source>
        <dbReference type="ARBA" id="ARBA00001946"/>
    </source>
</evidence>
<proteinExistence type="inferred from homology"/>
<evidence type="ECO:0000256" key="5">
    <source>
        <dbReference type="ARBA" id="ARBA00022723"/>
    </source>
</evidence>
<keyword evidence="8" id="KW-0460">Magnesium</keyword>
<accession>A0A0F8BEY8</accession>
<dbReference type="PANTHER" id="PTHR13058">
    <property type="entry name" value="THREE PRIME REPAIR EXONUCLEASE 1, 2"/>
    <property type="match status" value="1"/>
</dbReference>
<comment type="caution">
    <text evidence="10">The sequence shown here is derived from an EMBL/GenBank/DDBJ whole genome shotgun (WGS) entry which is preliminary data.</text>
</comment>
<dbReference type="PANTHER" id="PTHR13058:SF22">
    <property type="entry name" value="EXODEOXYRIBONUCLEASE III"/>
    <property type="match status" value="1"/>
</dbReference>
<comment type="similarity">
    <text evidence="9">Belongs to the exonuclease superfamily. TREX family.</text>
</comment>
<dbReference type="SUPFAM" id="SSF53098">
    <property type="entry name" value="Ribonuclease H-like"/>
    <property type="match status" value="1"/>
</dbReference>
<keyword evidence="4" id="KW-0540">Nuclease</keyword>
<evidence type="ECO:0000256" key="7">
    <source>
        <dbReference type="ARBA" id="ARBA00022839"/>
    </source>
</evidence>
<dbReference type="Pfam" id="PF00929">
    <property type="entry name" value="RNase_T"/>
    <property type="match status" value="1"/>
</dbReference>
<evidence type="ECO:0000256" key="4">
    <source>
        <dbReference type="ARBA" id="ARBA00022722"/>
    </source>
</evidence>
<evidence type="ECO:0000313" key="11">
    <source>
        <dbReference type="Proteomes" id="UP000424527"/>
    </source>
</evidence>
<dbReference type="InterPro" id="IPR036397">
    <property type="entry name" value="RNaseH_sf"/>
</dbReference>
<dbReference type="InterPro" id="IPR013520">
    <property type="entry name" value="Ribonucl_H"/>
</dbReference>
<dbReference type="AlphaFoldDB" id="A0A0F8BEY8"/>
<name>A0A0F8BEY8_LARCR</name>
<dbReference type="Gene3D" id="3.30.420.10">
    <property type="entry name" value="Ribonuclease H-like superfamily/Ribonuclease H"/>
    <property type="match status" value="1"/>
</dbReference>
<evidence type="ECO:0000256" key="3">
    <source>
        <dbReference type="ARBA" id="ARBA00012115"/>
    </source>
</evidence>
<keyword evidence="6" id="KW-0378">Hydrolase</keyword>
<dbReference type="InterPro" id="IPR012337">
    <property type="entry name" value="RNaseH-like_sf"/>
</dbReference>
<comment type="cofactor">
    <cofactor evidence="2">
        <name>Mg(2+)</name>
        <dbReference type="ChEBI" id="CHEBI:18420"/>
    </cofactor>
</comment>
<dbReference type="GO" id="GO:0046872">
    <property type="term" value="F:metal ion binding"/>
    <property type="evidence" value="ECO:0007669"/>
    <property type="project" value="UniProtKB-KW"/>
</dbReference>
<sequence length="194" mass="22109">MPGTIVFFDLETTGLDTTVCDIIQLSAICGERVFNTYTLPRRALTESARNVTGFTVNDGSLLLHGDPVDTIPLRDAITSFITFLRGFHYPVVLAAHNARRFDAPVLTRVLRQFSLLQEFQHVVSGFLDTFLLSKNVFRGLGSYSQEYMVRHFLGKTYNAHDAVEDARMLQELFNRWNPSSWDISRFTYRSSLAF</sequence>
<dbReference type="InterPro" id="IPR040393">
    <property type="entry name" value="TREX1/2"/>
</dbReference>
<organism evidence="10 11">
    <name type="scientific">Larimichthys crocea</name>
    <name type="common">Large yellow croaker</name>
    <name type="synonym">Pseudosciaena crocea</name>
    <dbReference type="NCBI Taxonomy" id="215358"/>
    <lineage>
        <taxon>Eukaryota</taxon>
        <taxon>Metazoa</taxon>
        <taxon>Chordata</taxon>
        <taxon>Craniata</taxon>
        <taxon>Vertebrata</taxon>
        <taxon>Euteleostomi</taxon>
        <taxon>Actinopterygii</taxon>
        <taxon>Neopterygii</taxon>
        <taxon>Teleostei</taxon>
        <taxon>Neoteleostei</taxon>
        <taxon>Acanthomorphata</taxon>
        <taxon>Eupercaria</taxon>
        <taxon>Sciaenidae</taxon>
        <taxon>Larimichthys</taxon>
    </lineage>
</organism>
<evidence type="ECO:0000256" key="8">
    <source>
        <dbReference type="ARBA" id="ARBA00022842"/>
    </source>
</evidence>
<dbReference type="EC" id="3.1.11.2" evidence="3"/>
<comment type="catalytic activity">
    <reaction evidence="1">
        <text>Exonucleolytic cleavage in the 3'- to 5'-direction to yield nucleoside 5'-phosphates.</text>
        <dbReference type="EC" id="3.1.11.2"/>
    </reaction>
</comment>
<dbReference type="Proteomes" id="UP000424527">
    <property type="component" value="Unassembled WGS sequence"/>
</dbReference>
<dbReference type="FunFam" id="3.30.420.10:FF:000247">
    <property type="entry name" value="Si:ch1073-296i8.2"/>
    <property type="match status" value="1"/>
</dbReference>
<evidence type="ECO:0000256" key="9">
    <source>
        <dbReference type="ARBA" id="ARBA00025769"/>
    </source>
</evidence>
<dbReference type="GO" id="GO:0006308">
    <property type="term" value="P:DNA catabolic process"/>
    <property type="evidence" value="ECO:0007669"/>
    <property type="project" value="TreeGrafter"/>
</dbReference>
<keyword evidence="5" id="KW-0479">Metal-binding</keyword>
<keyword evidence="7" id="KW-0269">Exonuclease</keyword>
<dbReference type="EMBL" id="REGW02000005">
    <property type="protein sequence ID" value="KAE8296792.1"/>
    <property type="molecule type" value="Genomic_DNA"/>
</dbReference>
<evidence type="ECO:0000256" key="1">
    <source>
        <dbReference type="ARBA" id="ARBA00000493"/>
    </source>
</evidence>
<dbReference type="GO" id="GO:0003676">
    <property type="term" value="F:nucleic acid binding"/>
    <property type="evidence" value="ECO:0007669"/>
    <property type="project" value="InterPro"/>
</dbReference>
<dbReference type="SMART" id="SM00479">
    <property type="entry name" value="EXOIII"/>
    <property type="match status" value="1"/>
</dbReference>
<evidence type="ECO:0000313" key="10">
    <source>
        <dbReference type="EMBL" id="KAE8296792.1"/>
    </source>
</evidence>